<sequence length="511" mass="54296">MSNNRVKVTLWGTLTLLSAALLTAGCSLAPEYKVPDSAASAAFKEAPVTTATAAAEGQAGTWKIAQPSDQIPRGKWWVIFDDPALNDLEEQALAANQNLAAAAARLKEARALQQATRAGLFPTIDAGFGPTREKVSPASQLQPDGGNIPAQTLWRAQATASYEVDLFGRVSDAVRASRAESEQSEALLRSVQLSLQADVAANYFKVRELDAELQVYAQNVSLREQALKLVRSKFGAGDIAELDVARAKAELATARSDAMTAERQRATAEHSLAVLLGKAPSEFSMASNPLRPVQIRIPPGLPSALLERRPDIAAAERAMAAANARVGVAKAAYFPALSITGAAGFESATLADLFKWSSRAFILGPLAGTALTVPIFDGGRRAGNLANARAVFDEDVAKYRQQVLQAFQEVEDNLSDLRILEQQVQTQDEAVQASTRAATISRTQYREGAVNYLDVIDAERTVLQSQTTAVQLTGLQAAATVNLVRALGGGWGGDVTVGSIDTTRAESVGRQ</sequence>
<keyword evidence="3" id="KW-0175">Coiled coil</keyword>
<dbReference type="PANTHER" id="PTHR30203">
    <property type="entry name" value="OUTER MEMBRANE CATION EFFLUX PROTEIN"/>
    <property type="match status" value="1"/>
</dbReference>
<dbReference type="PROSITE" id="PS51257">
    <property type="entry name" value="PROKAR_LIPOPROTEIN"/>
    <property type="match status" value="1"/>
</dbReference>
<organism evidence="4 5">
    <name type="scientific">Paraburkholderia caribensis MBA4</name>
    <dbReference type="NCBI Taxonomy" id="1323664"/>
    <lineage>
        <taxon>Bacteria</taxon>
        <taxon>Pseudomonadati</taxon>
        <taxon>Pseudomonadota</taxon>
        <taxon>Betaproteobacteria</taxon>
        <taxon>Burkholderiales</taxon>
        <taxon>Burkholderiaceae</taxon>
        <taxon>Paraburkholderia</taxon>
    </lineage>
</organism>
<dbReference type="NCBIfam" id="TIGR01845">
    <property type="entry name" value="outer_NodT"/>
    <property type="match status" value="1"/>
</dbReference>
<gene>
    <name evidence="4" type="ORF">K788_0005422</name>
</gene>
<keyword evidence="2" id="KW-0732">Signal</keyword>
<keyword evidence="2" id="KW-0812">Transmembrane</keyword>
<protein>
    <submittedName>
        <fullName evidence="4">RND efflux system, outer membrane lipoprotein CmeC</fullName>
    </submittedName>
</protein>
<proteinExistence type="inferred from homology"/>
<dbReference type="GeneID" id="69971247"/>
<name>A0A0P0RFY8_9BURK</name>
<dbReference type="GO" id="GO:0005886">
    <property type="term" value="C:plasma membrane"/>
    <property type="evidence" value="ECO:0007669"/>
    <property type="project" value="UniProtKB-SubCell"/>
</dbReference>
<dbReference type="Proteomes" id="UP000019146">
    <property type="component" value="Chromosome 2"/>
</dbReference>
<dbReference type="RefSeq" id="WP_036002221.1">
    <property type="nucleotide sequence ID" value="NZ_CP012747.1"/>
</dbReference>
<dbReference type="InterPro" id="IPR003423">
    <property type="entry name" value="OMP_efflux"/>
</dbReference>
<comment type="similarity">
    <text evidence="1 2">Belongs to the outer membrane factor (OMF) (TC 1.B.17) family.</text>
</comment>
<keyword evidence="2 4" id="KW-0449">Lipoprotein</keyword>
<comment type="subcellular location">
    <subcellularLocation>
        <location evidence="2">Cell membrane</location>
        <topology evidence="2">Lipid-anchor</topology>
    </subcellularLocation>
</comment>
<dbReference type="Pfam" id="PF02321">
    <property type="entry name" value="OEP"/>
    <property type="match status" value="2"/>
</dbReference>
<feature type="signal peptide" evidence="2">
    <location>
        <begin position="1"/>
        <end position="29"/>
    </location>
</feature>
<dbReference type="Gene3D" id="1.20.1600.10">
    <property type="entry name" value="Outer membrane efflux proteins (OEP)"/>
    <property type="match status" value="1"/>
</dbReference>
<evidence type="ECO:0000256" key="1">
    <source>
        <dbReference type="ARBA" id="ARBA00007613"/>
    </source>
</evidence>
<dbReference type="SUPFAM" id="SSF56954">
    <property type="entry name" value="Outer membrane efflux proteins (OEP)"/>
    <property type="match status" value="1"/>
</dbReference>
<reference evidence="4 5" key="1">
    <citation type="journal article" date="2014" name="Genome Announc.">
        <title>Draft Genome Sequence of the Haloacid-Degrading Burkholderia caribensis Strain MBA4.</title>
        <authorList>
            <person name="Pan Y."/>
            <person name="Kong K.F."/>
            <person name="Tsang J.S."/>
        </authorList>
    </citation>
    <scope>NUCLEOTIDE SEQUENCE [LARGE SCALE GENOMIC DNA]</scope>
    <source>
        <strain evidence="4 5">MBA4</strain>
    </source>
</reference>
<keyword evidence="2" id="KW-1134">Transmembrane beta strand</keyword>
<feature type="coiled-coil region" evidence="3">
    <location>
        <begin position="85"/>
        <end position="112"/>
    </location>
</feature>
<accession>A0A0P0RFY8</accession>
<dbReference type="AlphaFoldDB" id="A0A0P0RFY8"/>
<evidence type="ECO:0000256" key="3">
    <source>
        <dbReference type="SAM" id="Coils"/>
    </source>
</evidence>
<evidence type="ECO:0000313" key="4">
    <source>
        <dbReference type="EMBL" id="ALL67412.1"/>
    </source>
</evidence>
<dbReference type="KEGG" id="bcai:K788_0005422"/>
<dbReference type="InterPro" id="IPR010131">
    <property type="entry name" value="MdtP/NodT-like"/>
</dbReference>
<keyword evidence="2" id="KW-0564">Palmitate</keyword>
<dbReference type="PANTHER" id="PTHR30203:SF33">
    <property type="entry name" value="BLR4455 PROTEIN"/>
    <property type="match status" value="1"/>
</dbReference>
<dbReference type="EMBL" id="CP012747">
    <property type="protein sequence ID" value="ALL67412.1"/>
    <property type="molecule type" value="Genomic_DNA"/>
</dbReference>
<evidence type="ECO:0000313" key="5">
    <source>
        <dbReference type="Proteomes" id="UP000019146"/>
    </source>
</evidence>
<keyword evidence="2" id="KW-0472">Membrane</keyword>
<feature type="chain" id="PRO_5005962799" evidence="2">
    <location>
        <begin position="30"/>
        <end position="511"/>
    </location>
</feature>
<dbReference type="Gene3D" id="2.20.200.10">
    <property type="entry name" value="Outer membrane efflux proteins (OEP)"/>
    <property type="match status" value="1"/>
</dbReference>
<evidence type="ECO:0000256" key="2">
    <source>
        <dbReference type="RuleBase" id="RU362097"/>
    </source>
</evidence>
<dbReference type="GO" id="GO:0015562">
    <property type="term" value="F:efflux transmembrane transporter activity"/>
    <property type="evidence" value="ECO:0007669"/>
    <property type="project" value="InterPro"/>
</dbReference>